<organism evidence="3 4">
    <name type="scientific">Sinanodonta woodiana</name>
    <name type="common">Chinese pond mussel</name>
    <name type="synonym">Anodonta woodiana</name>
    <dbReference type="NCBI Taxonomy" id="1069815"/>
    <lineage>
        <taxon>Eukaryota</taxon>
        <taxon>Metazoa</taxon>
        <taxon>Spiralia</taxon>
        <taxon>Lophotrochozoa</taxon>
        <taxon>Mollusca</taxon>
        <taxon>Bivalvia</taxon>
        <taxon>Autobranchia</taxon>
        <taxon>Heteroconchia</taxon>
        <taxon>Palaeoheterodonta</taxon>
        <taxon>Unionida</taxon>
        <taxon>Unionoidea</taxon>
        <taxon>Unionidae</taxon>
        <taxon>Unioninae</taxon>
        <taxon>Sinanodonta</taxon>
    </lineage>
</organism>
<name>A0ABD3U2N9_SINWO</name>
<evidence type="ECO:0000256" key="1">
    <source>
        <dbReference type="ARBA" id="ARBA00009319"/>
    </source>
</evidence>
<gene>
    <name evidence="3" type="ORF">ACJMK2_020848</name>
</gene>
<protein>
    <submittedName>
        <fullName evidence="3">Uncharacterized protein</fullName>
    </submittedName>
</protein>
<evidence type="ECO:0000313" key="4">
    <source>
        <dbReference type="Proteomes" id="UP001634394"/>
    </source>
</evidence>
<keyword evidence="4" id="KW-1185">Reference proteome</keyword>
<dbReference type="PANTHER" id="PTHR32003">
    <property type="entry name" value="PROTEIN FAM199X"/>
    <property type="match status" value="1"/>
</dbReference>
<feature type="region of interest" description="Disordered" evidence="2">
    <location>
        <begin position="252"/>
        <end position="288"/>
    </location>
</feature>
<dbReference type="AlphaFoldDB" id="A0ABD3U2N9"/>
<feature type="region of interest" description="Disordered" evidence="2">
    <location>
        <begin position="116"/>
        <end position="157"/>
    </location>
</feature>
<evidence type="ECO:0000313" key="3">
    <source>
        <dbReference type="EMBL" id="KAL3842873.1"/>
    </source>
</evidence>
<proteinExistence type="inferred from homology"/>
<dbReference type="EMBL" id="JBJQND010000017">
    <property type="protein sequence ID" value="KAL3842873.1"/>
    <property type="molecule type" value="Genomic_DNA"/>
</dbReference>
<dbReference type="Pfam" id="PF15814">
    <property type="entry name" value="FAM199X"/>
    <property type="match status" value="1"/>
</dbReference>
<evidence type="ECO:0000256" key="2">
    <source>
        <dbReference type="SAM" id="MobiDB-lite"/>
    </source>
</evidence>
<comment type="similarity">
    <text evidence="1">Belongs to the FAM199 family.</text>
</comment>
<dbReference type="Proteomes" id="UP001634394">
    <property type="component" value="Unassembled WGS sequence"/>
</dbReference>
<dbReference type="InterPro" id="IPR029672">
    <property type="entry name" value="FAM199X_fam"/>
</dbReference>
<feature type="compositionally biased region" description="Polar residues" evidence="2">
    <location>
        <begin position="134"/>
        <end position="145"/>
    </location>
</feature>
<accession>A0ABD3U2N9</accession>
<dbReference type="PANTHER" id="PTHR32003:SF1">
    <property type="entry name" value="PROTEIN FAM199X"/>
    <property type="match status" value="1"/>
</dbReference>
<reference evidence="3 4" key="1">
    <citation type="submission" date="2024-11" db="EMBL/GenBank/DDBJ databases">
        <title>Chromosome-level genome assembly of the freshwater bivalve Anodonta woodiana.</title>
        <authorList>
            <person name="Chen X."/>
        </authorList>
    </citation>
    <scope>NUCLEOTIDE SEQUENCE [LARGE SCALE GENOMIC DNA]</scope>
    <source>
        <strain evidence="3">MN2024</strain>
        <tissue evidence="3">Gills</tissue>
    </source>
</reference>
<sequence length="327" mass="36850">MIADSGLTSLRPSEVLLGHDLQLPAPNSSHGLYVERSFRQQKFCDTFSPSKGNSCGASVGNSECCGPDDMYFEIDDDVGLLSSDESGLASYIVNVLEDTDSVFDSLPIELLDWEEPSSPSSFGISPASPHAAMMQSSESHTSFTHPPSPKSGDNKESCCQRKKSWLLTEYSKKRWSELTKRERRDVVEDISLTISQNLGLREQLEVIRIINPTASISTTDTEFVIDIDSITEEKLTKIREYVRTHLTAKQHTCDDHNKQYRSQFRKQKKNSKKQKTKNRRISKVPKQVMKKEDTQSLKEIKSGLFVREEVLSISTCESHHEDVDVLG</sequence>
<feature type="compositionally biased region" description="Basic residues" evidence="2">
    <location>
        <begin position="263"/>
        <end position="283"/>
    </location>
</feature>
<comment type="caution">
    <text evidence="3">The sequence shown here is derived from an EMBL/GenBank/DDBJ whole genome shotgun (WGS) entry which is preliminary data.</text>
</comment>
<feature type="compositionally biased region" description="Low complexity" evidence="2">
    <location>
        <begin position="116"/>
        <end position="129"/>
    </location>
</feature>